<protein>
    <submittedName>
        <fullName evidence="1">Uncharacterized protein</fullName>
    </submittedName>
</protein>
<dbReference type="EMBL" id="GBRH01272008">
    <property type="protein sequence ID" value="JAD25887.1"/>
    <property type="molecule type" value="Transcribed_RNA"/>
</dbReference>
<proteinExistence type="predicted"/>
<accession>A0A0A8YTI6</accession>
<evidence type="ECO:0000313" key="1">
    <source>
        <dbReference type="EMBL" id="JAD25887.1"/>
    </source>
</evidence>
<sequence length="9" mass="1034">MVCRVQVVT</sequence>
<reference evidence="1" key="1">
    <citation type="submission" date="2014-09" db="EMBL/GenBank/DDBJ databases">
        <authorList>
            <person name="Magalhaes I.L.F."/>
            <person name="Oliveira U."/>
            <person name="Santos F.R."/>
            <person name="Vidigal T.H.D.A."/>
            <person name="Brescovit A.D."/>
            <person name="Santos A.J."/>
        </authorList>
    </citation>
    <scope>NUCLEOTIDE SEQUENCE</scope>
    <source>
        <tissue evidence="1">Shoot tissue taken approximately 20 cm above the soil surface</tissue>
    </source>
</reference>
<name>A0A0A8YTI6_ARUDO</name>
<organism evidence="1">
    <name type="scientific">Arundo donax</name>
    <name type="common">Giant reed</name>
    <name type="synonym">Donax arundinaceus</name>
    <dbReference type="NCBI Taxonomy" id="35708"/>
    <lineage>
        <taxon>Eukaryota</taxon>
        <taxon>Viridiplantae</taxon>
        <taxon>Streptophyta</taxon>
        <taxon>Embryophyta</taxon>
        <taxon>Tracheophyta</taxon>
        <taxon>Spermatophyta</taxon>
        <taxon>Magnoliopsida</taxon>
        <taxon>Liliopsida</taxon>
        <taxon>Poales</taxon>
        <taxon>Poaceae</taxon>
        <taxon>PACMAD clade</taxon>
        <taxon>Arundinoideae</taxon>
        <taxon>Arundineae</taxon>
        <taxon>Arundo</taxon>
    </lineage>
</organism>
<reference evidence="1" key="2">
    <citation type="journal article" date="2015" name="Data Brief">
        <title>Shoot transcriptome of the giant reed, Arundo donax.</title>
        <authorList>
            <person name="Barrero R.A."/>
            <person name="Guerrero F.D."/>
            <person name="Moolhuijzen P."/>
            <person name="Goolsby J.A."/>
            <person name="Tidwell J."/>
            <person name="Bellgard S.E."/>
            <person name="Bellgard M.I."/>
        </authorList>
    </citation>
    <scope>NUCLEOTIDE SEQUENCE</scope>
    <source>
        <tissue evidence="1">Shoot tissue taken approximately 20 cm above the soil surface</tissue>
    </source>
</reference>